<dbReference type="AlphaFoldDB" id="A0A8X6GSY3"/>
<name>A0A8X6GSY3_TRICU</name>
<evidence type="ECO:0000256" key="8">
    <source>
        <dbReference type="ARBA" id="ARBA00049646"/>
    </source>
</evidence>
<dbReference type="SUPFAM" id="SSF57362">
    <property type="entry name" value="BPTI-like"/>
    <property type="match status" value="1"/>
</dbReference>
<dbReference type="PANTHER" id="PTHR47247">
    <property type="entry name" value="KUNITZ-TYPE PROTEASE INHIBITOR 2"/>
    <property type="match status" value="1"/>
</dbReference>
<dbReference type="GO" id="GO:0004867">
    <property type="term" value="F:serine-type endopeptidase inhibitor activity"/>
    <property type="evidence" value="ECO:0007669"/>
    <property type="project" value="UniProtKB-KW"/>
</dbReference>
<keyword evidence="3" id="KW-0964">Secreted</keyword>
<comment type="caution">
    <text evidence="12">The sequence shown here is derived from an EMBL/GenBank/DDBJ whole genome shotgun (WGS) entry which is preliminary data.</text>
</comment>
<dbReference type="PROSITE" id="PS00280">
    <property type="entry name" value="BPTI_KUNITZ_1"/>
    <property type="match status" value="1"/>
</dbReference>
<evidence type="ECO:0000259" key="11">
    <source>
        <dbReference type="PROSITE" id="PS50279"/>
    </source>
</evidence>
<dbReference type="InterPro" id="IPR036880">
    <property type="entry name" value="Kunitz_BPTI_sf"/>
</dbReference>
<keyword evidence="4" id="KW-0646">Protease inhibitor</keyword>
<dbReference type="Proteomes" id="UP000887116">
    <property type="component" value="Unassembled WGS sequence"/>
</dbReference>
<dbReference type="GO" id="GO:0005576">
    <property type="term" value="C:extracellular region"/>
    <property type="evidence" value="ECO:0007669"/>
    <property type="project" value="UniProtKB-SubCell"/>
</dbReference>
<evidence type="ECO:0000256" key="2">
    <source>
        <dbReference type="ARBA" id="ARBA00007611"/>
    </source>
</evidence>
<feature type="domain" description="BPTI/Kunitz inhibitor" evidence="11">
    <location>
        <begin position="90"/>
        <end position="140"/>
    </location>
</feature>
<feature type="chain" id="PRO_5036501803" evidence="10">
    <location>
        <begin position="16"/>
        <end position="143"/>
    </location>
</feature>
<dbReference type="EMBL" id="BMAO01026461">
    <property type="protein sequence ID" value="GFR09873.1"/>
    <property type="molecule type" value="Genomic_DNA"/>
</dbReference>
<reference evidence="12" key="1">
    <citation type="submission" date="2020-07" db="EMBL/GenBank/DDBJ databases">
        <title>Multicomponent nature underlies the extraordinary mechanical properties of spider dragline silk.</title>
        <authorList>
            <person name="Kono N."/>
            <person name="Nakamura H."/>
            <person name="Mori M."/>
            <person name="Yoshida Y."/>
            <person name="Ohtoshi R."/>
            <person name="Malay A.D."/>
            <person name="Moran D.A.P."/>
            <person name="Tomita M."/>
            <person name="Numata K."/>
            <person name="Arakawa K."/>
        </authorList>
    </citation>
    <scope>NUCLEOTIDE SEQUENCE</scope>
</reference>
<dbReference type="OrthoDB" id="6432421at2759"/>
<dbReference type="CDD" id="cd19941">
    <property type="entry name" value="TIL"/>
    <property type="match status" value="1"/>
</dbReference>
<dbReference type="PRINTS" id="PR00759">
    <property type="entry name" value="BASICPTASE"/>
</dbReference>
<dbReference type="InterPro" id="IPR002223">
    <property type="entry name" value="Kunitz_BPTI"/>
</dbReference>
<comment type="function">
    <text evidence="9">Serine protease inhibitor that inhibits trypsin at a molar ratio of 1:1.</text>
</comment>
<evidence type="ECO:0000256" key="3">
    <source>
        <dbReference type="ARBA" id="ARBA00022525"/>
    </source>
</evidence>
<evidence type="ECO:0000256" key="5">
    <source>
        <dbReference type="ARBA" id="ARBA00022729"/>
    </source>
</evidence>
<evidence type="ECO:0000256" key="4">
    <source>
        <dbReference type="ARBA" id="ARBA00022690"/>
    </source>
</evidence>
<dbReference type="InterPro" id="IPR002919">
    <property type="entry name" value="TIL_dom"/>
</dbReference>
<dbReference type="PANTHER" id="PTHR47247:SF1">
    <property type="entry name" value="KUNITZ-TYPE PROTEASE INHIBITOR 2"/>
    <property type="match status" value="1"/>
</dbReference>
<organism evidence="12 13">
    <name type="scientific">Trichonephila clavata</name>
    <name type="common">Joro spider</name>
    <name type="synonym">Nephila clavata</name>
    <dbReference type="NCBI Taxonomy" id="2740835"/>
    <lineage>
        <taxon>Eukaryota</taxon>
        <taxon>Metazoa</taxon>
        <taxon>Ecdysozoa</taxon>
        <taxon>Arthropoda</taxon>
        <taxon>Chelicerata</taxon>
        <taxon>Arachnida</taxon>
        <taxon>Araneae</taxon>
        <taxon>Araneomorphae</taxon>
        <taxon>Entelegynae</taxon>
        <taxon>Araneoidea</taxon>
        <taxon>Nephilidae</taxon>
        <taxon>Trichonephila</taxon>
    </lineage>
</organism>
<dbReference type="CDD" id="cd00109">
    <property type="entry name" value="Kunitz-type"/>
    <property type="match status" value="1"/>
</dbReference>
<dbReference type="Gene3D" id="2.10.25.10">
    <property type="entry name" value="Laminin"/>
    <property type="match status" value="1"/>
</dbReference>
<keyword evidence="13" id="KW-1185">Reference proteome</keyword>
<dbReference type="InterPro" id="IPR020901">
    <property type="entry name" value="Prtase_inh_Kunz-CS"/>
</dbReference>
<evidence type="ECO:0000313" key="12">
    <source>
        <dbReference type="EMBL" id="GFR09873.1"/>
    </source>
</evidence>
<keyword evidence="5 10" id="KW-0732">Signal</keyword>
<dbReference type="PROSITE" id="PS50279">
    <property type="entry name" value="BPTI_KUNITZ_2"/>
    <property type="match status" value="1"/>
</dbReference>
<evidence type="ECO:0000256" key="9">
    <source>
        <dbReference type="ARBA" id="ARBA00093388"/>
    </source>
</evidence>
<evidence type="ECO:0000256" key="10">
    <source>
        <dbReference type="SAM" id="SignalP"/>
    </source>
</evidence>
<feature type="signal peptide" evidence="10">
    <location>
        <begin position="1"/>
        <end position="15"/>
    </location>
</feature>
<gene>
    <name evidence="12" type="primary">X975_21235</name>
    <name evidence="12" type="ORF">TNCT_253061</name>
</gene>
<dbReference type="SUPFAM" id="SSF57567">
    <property type="entry name" value="Serine protease inhibitors"/>
    <property type="match status" value="1"/>
</dbReference>
<dbReference type="Pfam" id="PF01826">
    <property type="entry name" value="TIL"/>
    <property type="match status" value="1"/>
</dbReference>
<proteinExistence type="inferred from homology"/>
<dbReference type="FunFam" id="4.10.410.10:FF:000020">
    <property type="entry name" value="Collagen, type VI, alpha 3"/>
    <property type="match status" value="1"/>
</dbReference>
<dbReference type="Pfam" id="PF00014">
    <property type="entry name" value="Kunitz_BPTI"/>
    <property type="match status" value="1"/>
</dbReference>
<sequence length="143" mass="15985">MKAFIGLLLFAVAYARQAIRCPENQHFDSCGTDCPLTCDNYETPPIICNLMCVARCFCDDGYVENSLGECVRPEDCPKKKILQSDAEKKCLSRAETGVCRALFYKWFYNAETGKCAQFVYGGCGGNENKYDTEEQCLETCSGM</sequence>
<evidence type="ECO:0000256" key="6">
    <source>
        <dbReference type="ARBA" id="ARBA00022900"/>
    </source>
</evidence>
<dbReference type="FunFam" id="2.10.25.10:FF:000055">
    <property type="entry name" value="alpha-tectorin isoform X1"/>
    <property type="match status" value="1"/>
</dbReference>
<evidence type="ECO:0000256" key="1">
    <source>
        <dbReference type="ARBA" id="ARBA00004613"/>
    </source>
</evidence>
<comment type="subcellular location">
    <subcellularLocation>
        <location evidence="1">Secreted</location>
    </subcellularLocation>
</comment>
<protein>
    <submittedName>
        <fullName evidence="12">Tissue factor pathway inhibitor</fullName>
    </submittedName>
</protein>
<evidence type="ECO:0000256" key="7">
    <source>
        <dbReference type="ARBA" id="ARBA00023157"/>
    </source>
</evidence>
<dbReference type="SMART" id="SM00131">
    <property type="entry name" value="KU"/>
    <property type="match status" value="1"/>
</dbReference>
<accession>A0A8X6GSY3</accession>
<evidence type="ECO:0000313" key="13">
    <source>
        <dbReference type="Proteomes" id="UP000887116"/>
    </source>
</evidence>
<keyword evidence="6" id="KW-0722">Serine protease inhibitor</keyword>
<comment type="similarity">
    <text evidence="2">Belongs to the serine protease inhibitor-like (TIL domain-containing) family.</text>
</comment>
<dbReference type="Gene3D" id="4.10.410.10">
    <property type="entry name" value="Pancreatic trypsin inhibitor Kunitz domain"/>
    <property type="match status" value="1"/>
</dbReference>
<keyword evidence="7" id="KW-1015">Disulfide bond</keyword>
<comment type="similarity">
    <text evidence="8">Belongs to the venom Kunitz-type family. 01 (intermediate) subfamily.</text>
</comment>
<dbReference type="InterPro" id="IPR036084">
    <property type="entry name" value="Ser_inhib-like_sf"/>
</dbReference>